<name>A0A8J7W8Q4_9EURY</name>
<dbReference type="RefSeq" id="WP_211530344.1">
    <property type="nucleotide sequence ID" value="NZ_JWHL01000004.1"/>
</dbReference>
<reference evidence="6" key="1">
    <citation type="submission" date="2014-12" db="EMBL/GenBank/DDBJ databases">
        <authorList>
            <person name="Huang H.-H."/>
            <person name="Chen S.-C."/>
            <person name="Lai M.-C."/>
        </authorList>
    </citation>
    <scope>NUCLEOTIDE SEQUENCE</scope>
    <source>
        <strain evidence="6">K1F9705b</strain>
    </source>
</reference>
<dbReference type="AlphaFoldDB" id="A0A8J7W8Q4"/>
<dbReference type="InterPro" id="IPR036412">
    <property type="entry name" value="HAD-like_sf"/>
</dbReference>
<evidence type="ECO:0000313" key="7">
    <source>
        <dbReference type="Proteomes" id="UP000730161"/>
    </source>
</evidence>
<dbReference type="Pfam" id="PF13242">
    <property type="entry name" value="Hydrolase_like"/>
    <property type="match status" value="1"/>
</dbReference>
<dbReference type="Proteomes" id="UP000730161">
    <property type="component" value="Unassembled WGS sequence"/>
</dbReference>
<dbReference type="InterPro" id="IPR023214">
    <property type="entry name" value="HAD_sf"/>
</dbReference>
<keyword evidence="7" id="KW-1185">Reference proteome</keyword>
<protein>
    <recommendedName>
        <fullName evidence="5">Haloacid dehalogenase-like hydrolase domain-containing protein 2</fullName>
    </recommendedName>
</protein>
<evidence type="ECO:0000256" key="2">
    <source>
        <dbReference type="ARBA" id="ARBA00007958"/>
    </source>
</evidence>
<evidence type="ECO:0000256" key="1">
    <source>
        <dbReference type="ARBA" id="ARBA00001946"/>
    </source>
</evidence>
<dbReference type="PANTHER" id="PTHR19288:SF46">
    <property type="entry name" value="HALOACID DEHALOGENASE-LIKE HYDROLASE DOMAIN-CONTAINING PROTEIN 2"/>
    <property type="match status" value="1"/>
</dbReference>
<comment type="cofactor">
    <cofactor evidence="1">
        <name>Mg(2+)</name>
        <dbReference type="ChEBI" id="CHEBI:18420"/>
    </cofactor>
</comment>
<proteinExistence type="inferred from homology"/>
<dbReference type="EMBL" id="JWHL01000004">
    <property type="protein sequence ID" value="MBR1368700.1"/>
    <property type="molecule type" value="Genomic_DNA"/>
</dbReference>
<dbReference type="NCBIfam" id="TIGR01458">
    <property type="entry name" value="HAD-SF-IIA-hyp3"/>
    <property type="match status" value="1"/>
</dbReference>
<dbReference type="Gene3D" id="3.40.50.1000">
    <property type="entry name" value="HAD superfamily/HAD-like"/>
    <property type="match status" value="2"/>
</dbReference>
<dbReference type="GO" id="GO:0046872">
    <property type="term" value="F:metal ion binding"/>
    <property type="evidence" value="ECO:0007669"/>
    <property type="project" value="UniProtKB-KW"/>
</dbReference>
<keyword evidence="3" id="KW-0479">Metal-binding</keyword>
<evidence type="ECO:0000256" key="5">
    <source>
        <dbReference type="ARBA" id="ARBA00039666"/>
    </source>
</evidence>
<comment type="caution">
    <text evidence="6">The sequence shown here is derived from an EMBL/GenBank/DDBJ whole genome shotgun (WGS) entry which is preliminary data.</text>
</comment>
<dbReference type="NCBIfam" id="TIGR01460">
    <property type="entry name" value="HAD-SF-IIA"/>
    <property type="match status" value="1"/>
</dbReference>
<keyword evidence="4" id="KW-0460">Magnesium</keyword>
<evidence type="ECO:0000256" key="4">
    <source>
        <dbReference type="ARBA" id="ARBA00022842"/>
    </source>
</evidence>
<dbReference type="OrthoDB" id="25155at2157"/>
<organism evidence="6 7">
    <name type="scientific">Methanocalculus chunghsingensis</name>
    <dbReference type="NCBI Taxonomy" id="156457"/>
    <lineage>
        <taxon>Archaea</taxon>
        <taxon>Methanobacteriati</taxon>
        <taxon>Methanobacteriota</taxon>
        <taxon>Stenosarchaea group</taxon>
        <taxon>Methanomicrobia</taxon>
        <taxon>Methanomicrobiales</taxon>
        <taxon>Methanocalculaceae</taxon>
        <taxon>Methanocalculus</taxon>
    </lineage>
</organism>
<comment type="similarity">
    <text evidence="2">Belongs to the HAD-like hydrolase superfamily.</text>
</comment>
<dbReference type="GO" id="GO:0016791">
    <property type="term" value="F:phosphatase activity"/>
    <property type="evidence" value="ECO:0007669"/>
    <property type="project" value="InterPro"/>
</dbReference>
<sequence>MQIEALIIDIDGVVAIGGDPIPGAAEAIGWLEETGVPYRFLSNSTQRSREGIAERLNRNGLSIHPELISTPIVAAVRLLKEKGISSARMLVTEAAKEAFHTAGITDGDGAVIIGDAGEAFTFQALNGAFRLITDGAPLIALERDRYWMAEDGLTLSAGPFVAALEYAAGREADVLGKPSPDAFLSACSIMGVAPAATAMIGDDIRSDVGGAQAAGLTGVLVQTGKYSAAVVEESGIVPDLILGSIADIREIFHQGLFRR</sequence>
<dbReference type="InterPro" id="IPR006357">
    <property type="entry name" value="HAD-SF_hydro_IIA"/>
</dbReference>
<gene>
    <name evidence="6" type="ORF">RJ53_03930</name>
</gene>
<accession>A0A8J7W8Q4</accession>
<evidence type="ECO:0000313" key="6">
    <source>
        <dbReference type="EMBL" id="MBR1368700.1"/>
    </source>
</evidence>
<dbReference type="PANTHER" id="PTHR19288">
    <property type="entry name" value="4-NITROPHENYLPHOSPHATASE-RELATED"/>
    <property type="match status" value="1"/>
</dbReference>
<dbReference type="GO" id="GO:0005737">
    <property type="term" value="C:cytoplasm"/>
    <property type="evidence" value="ECO:0007669"/>
    <property type="project" value="TreeGrafter"/>
</dbReference>
<dbReference type="Pfam" id="PF13344">
    <property type="entry name" value="Hydrolase_6"/>
    <property type="match status" value="1"/>
</dbReference>
<dbReference type="SUPFAM" id="SSF56784">
    <property type="entry name" value="HAD-like"/>
    <property type="match status" value="1"/>
</dbReference>
<dbReference type="InterPro" id="IPR006355">
    <property type="entry name" value="LHPP/HDHD2"/>
</dbReference>
<evidence type="ECO:0000256" key="3">
    <source>
        <dbReference type="ARBA" id="ARBA00022723"/>
    </source>
</evidence>